<proteinExistence type="predicted"/>
<feature type="region of interest" description="Disordered" evidence="1">
    <location>
        <begin position="25"/>
        <end position="66"/>
    </location>
</feature>
<evidence type="ECO:0000313" key="4">
    <source>
        <dbReference type="EMBL" id="NQE34203.1"/>
    </source>
</evidence>
<dbReference type="PROSITE" id="PS51257">
    <property type="entry name" value="PROKAR_LIPOPROTEIN"/>
    <property type="match status" value="1"/>
</dbReference>
<feature type="signal peptide" evidence="2">
    <location>
        <begin position="1"/>
        <end position="17"/>
    </location>
</feature>
<protein>
    <recommendedName>
        <fullName evidence="3">BON domain-containing protein</fullName>
    </recommendedName>
</protein>
<evidence type="ECO:0000259" key="3">
    <source>
        <dbReference type="PROSITE" id="PS50914"/>
    </source>
</evidence>
<organism evidence="4 5">
    <name type="scientific">Microcoleus asticus IPMA8</name>
    <dbReference type="NCBI Taxonomy" id="2563858"/>
    <lineage>
        <taxon>Bacteria</taxon>
        <taxon>Bacillati</taxon>
        <taxon>Cyanobacteriota</taxon>
        <taxon>Cyanophyceae</taxon>
        <taxon>Oscillatoriophycideae</taxon>
        <taxon>Oscillatoriales</taxon>
        <taxon>Microcoleaceae</taxon>
        <taxon>Microcoleus</taxon>
        <taxon>Microcoleus asticus</taxon>
    </lineage>
</organism>
<evidence type="ECO:0000313" key="5">
    <source>
        <dbReference type="Proteomes" id="UP000702425"/>
    </source>
</evidence>
<feature type="compositionally biased region" description="Low complexity" evidence="1">
    <location>
        <begin position="43"/>
        <end position="66"/>
    </location>
</feature>
<dbReference type="Gene3D" id="3.30.1340.30">
    <property type="match status" value="1"/>
</dbReference>
<dbReference type="RefSeq" id="WP_172186814.1">
    <property type="nucleotide sequence ID" value="NZ_CAWPPK010000179.1"/>
</dbReference>
<comment type="caution">
    <text evidence="4">The sequence shown here is derived from an EMBL/GenBank/DDBJ whole genome shotgun (WGS) entry which is preliminary data.</text>
</comment>
<evidence type="ECO:0000256" key="1">
    <source>
        <dbReference type="SAM" id="MobiDB-lite"/>
    </source>
</evidence>
<gene>
    <name evidence="4" type="ORF">E5S67_01926</name>
</gene>
<keyword evidence="5" id="KW-1185">Reference proteome</keyword>
<name>A0ABX2CWA7_9CYAN</name>
<feature type="chain" id="PRO_5046443352" description="BON domain-containing protein" evidence="2">
    <location>
        <begin position="18"/>
        <end position="134"/>
    </location>
</feature>
<feature type="compositionally biased region" description="Polar residues" evidence="1">
    <location>
        <begin position="26"/>
        <end position="41"/>
    </location>
</feature>
<keyword evidence="2" id="KW-0732">Signal</keyword>
<sequence>MQLLKLLVQGISVSTVAILGLGACTPPNNSQTTVPSTSAPTIATENTTAPTASAPATTTAQTAENQNIDDIADRVEDALDSDTTLKQFDLDADDRANAIVLTGRVQTVEQKALAEQLARQVAANVSITNEIVTQ</sequence>
<accession>A0ABX2CWA7</accession>
<dbReference type="Pfam" id="PF04972">
    <property type="entry name" value="BON"/>
    <property type="match status" value="1"/>
</dbReference>
<dbReference type="InterPro" id="IPR007055">
    <property type="entry name" value="BON_dom"/>
</dbReference>
<reference evidence="4 5" key="1">
    <citation type="journal article" date="2020" name="Sci. Rep.">
        <title>A novel cyanobacterial geosmin producer, revising GeoA distribution and dispersion patterns in Bacteria.</title>
        <authorList>
            <person name="Churro C."/>
            <person name="Semedo-Aguiar A.P."/>
            <person name="Silva A.D."/>
            <person name="Pereira-Leal J.B."/>
            <person name="Leite R.B."/>
        </authorList>
    </citation>
    <scope>NUCLEOTIDE SEQUENCE [LARGE SCALE GENOMIC DNA]</scope>
    <source>
        <strain evidence="4 5">IPMA8</strain>
    </source>
</reference>
<feature type="domain" description="BON" evidence="3">
    <location>
        <begin position="67"/>
        <end position="134"/>
    </location>
</feature>
<dbReference type="EMBL" id="SRRZ01000026">
    <property type="protein sequence ID" value="NQE34203.1"/>
    <property type="molecule type" value="Genomic_DNA"/>
</dbReference>
<dbReference type="PROSITE" id="PS50914">
    <property type="entry name" value="BON"/>
    <property type="match status" value="1"/>
</dbReference>
<evidence type="ECO:0000256" key="2">
    <source>
        <dbReference type="SAM" id="SignalP"/>
    </source>
</evidence>
<dbReference type="Proteomes" id="UP000702425">
    <property type="component" value="Unassembled WGS sequence"/>
</dbReference>